<dbReference type="InterPro" id="IPR001246">
    <property type="entry name" value="LipOase_plant"/>
</dbReference>
<comment type="caution">
    <text evidence="12">Lacks conserved residue(s) required for the propagation of feature annotation.</text>
</comment>
<evidence type="ECO:0000256" key="11">
    <source>
        <dbReference type="ARBA" id="ARBA00023160"/>
    </source>
</evidence>
<dbReference type="OrthoDB" id="407298at2759"/>
<evidence type="ECO:0000313" key="17">
    <source>
        <dbReference type="EMBL" id="KAI5063150.1"/>
    </source>
</evidence>
<dbReference type="PROSITE" id="PS00711">
    <property type="entry name" value="LIPOXYGENASE_1"/>
    <property type="match status" value="1"/>
</dbReference>
<evidence type="ECO:0000256" key="5">
    <source>
        <dbReference type="ARBA" id="ARBA00022767"/>
    </source>
</evidence>
<dbReference type="InterPro" id="IPR036226">
    <property type="entry name" value="LipOase_C_sf"/>
</dbReference>
<evidence type="ECO:0000256" key="6">
    <source>
        <dbReference type="ARBA" id="ARBA00022832"/>
    </source>
</evidence>
<dbReference type="PANTHER" id="PTHR11771">
    <property type="entry name" value="LIPOXYGENASE"/>
    <property type="match status" value="1"/>
</dbReference>
<feature type="region of interest" description="Disordered" evidence="14">
    <location>
        <begin position="204"/>
        <end position="232"/>
    </location>
</feature>
<dbReference type="GO" id="GO:0006633">
    <property type="term" value="P:fatty acid biosynthetic process"/>
    <property type="evidence" value="ECO:0007669"/>
    <property type="project" value="UniProtKB-KW"/>
</dbReference>
<evidence type="ECO:0000256" key="2">
    <source>
        <dbReference type="ARBA" id="ARBA00009419"/>
    </source>
</evidence>
<dbReference type="InterPro" id="IPR000907">
    <property type="entry name" value="LipOase"/>
</dbReference>
<dbReference type="EMBL" id="JABFUD020000021">
    <property type="protein sequence ID" value="KAI5063150.1"/>
    <property type="molecule type" value="Genomic_DNA"/>
</dbReference>
<dbReference type="AlphaFoldDB" id="A0A9D4U8L8"/>
<dbReference type="Pfam" id="PF00305">
    <property type="entry name" value="Lipoxygenase"/>
    <property type="match status" value="1"/>
</dbReference>
<evidence type="ECO:0000256" key="1">
    <source>
        <dbReference type="ARBA" id="ARBA00001962"/>
    </source>
</evidence>
<keyword evidence="10" id="KW-0443">Lipid metabolism</keyword>
<evidence type="ECO:0000256" key="12">
    <source>
        <dbReference type="PROSITE-ProRule" id="PRU00152"/>
    </source>
</evidence>
<evidence type="ECO:0000256" key="4">
    <source>
        <dbReference type="ARBA" id="ARBA00022723"/>
    </source>
</evidence>
<dbReference type="GO" id="GO:0046872">
    <property type="term" value="F:metal ion binding"/>
    <property type="evidence" value="ECO:0007669"/>
    <property type="project" value="UniProtKB-KW"/>
</dbReference>
<dbReference type="PROSITE" id="PS50095">
    <property type="entry name" value="PLAT"/>
    <property type="match status" value="1"/>
</dbReference>
<dbReference type="InterPro" id="IPR001024">
    <property type="entry name" value="PLAT/LH2_dom"/>
</dbReference>
<comment type="cofactor">
    <cofactor evidence="1 13">
        <name>Fe cation</name>
        <dbReference type="ChEBI" id="CHEBI:24875"/>
    </cofactor>
</comment>
<evidence type="ECO:0000256" key="7">
    <source>
        <dbReference type="ARBA" id="ARBA00022964"/>
    </source>
</evidence>
<dbReference type="PRINTS" id="PR00468">
    <property type="entry name" value="PLTLPOXGNASE"/>
</dbReference>
<evidence type="ECO:0000256" key="8">
    <source>
        <dbReference type="ARBA" id="ARBA00023002"/>
    </source>
</evidence>
<organism evidence="17 18">
    <name type="scientific">Adiantum capillus-veneris</name>
    <name type="common">Maidenhair fern</name>
    <dbReference type="NCBI Taxonomy" id="13818"/>
    <lineage>
        <taxon>Eukaryota</taxon>
        <taxon>Viridiplantae</taxon>
        <taxon>Streptophyta</taxon>
        <taxon>Embryophyta</taxon>
        <taxon>Tracheophyta</taxon>
        <taxon>Polypodiopsida</taxon>
        <taxon>Polypodiidae</taxon>
        <taxon>Polypodiales</taxon>
        <taxon>Pteridineae</taxon>
        <taxon>Pteridaceae</taxon>
        <taxon>Vittarioideae</taxon>
        <taxon>Adiantum</taxon>
    </lineage>
</organism>
<dbReference type="GO" id="GO:0016702">
    <property type="term" value="F:oxidoreductase activity, acting on single donors with incorporation of molecular oxygen, incorporation of two atoms of oxygen"/>
    <property type="evidence" value="ECO:0007669"/>
    <property type="project" value="InterPro"/>
</dbReference>
<keyword evidence="11" id="KW-0275">Fatty acid biosynthesis</keyword>
<evidence type="ECO:0000259" key="15">
    <source>
        <dbReference type="PROSITE" id="PS50095"/>
    </source>
</evidence>
<dbReference type="InterPro" id="IPR013819">
    <property type="entry name" value="LipOase_C"/>
</dbReference>
<feature type="domain" description="Lipoxygenase" evidence="16">
    <location>
        <begin position="140"/>
        <end position="832"/>
    </location>
</feature>
<dbReference type="InterPro" id="IPR020833">
    <property type="entry name" value="LipOase_Fe_BS"/>
</dbReference>
<dbReference type="PROSITE" id="PS51393">
    <property type="entry name" value="LIPOXYGENASE_3"/>
    <property type="match status" value="1"/>
</dbReference>
<gene>
    <name evidence="17" type="ORF">GOP47_0021697</name>
</gene>
<comment type="similarity">
    <text evidence="2 13">Belongs to the lipoxygenase family.</text>
</comment>
<name>A0A9D4U8L8_ADICA</name>
<reference evidence="17" key="1">
    <citation type="submission" date="2021-01" db="EMBL/GenBank/DDBJ databases">
        <title>Adiantum capillus-veneris genome.</title>
        <authorList>
            <person name="Fang Y."/>
            <person name="Liao Q."/>
        </authorList>
    </citation>
    <scope>NUCLEOTIDE SEQUENCE</scope>
    <source>
        <strain evidence="17">H3</strain>
        <tissue evidence="17">Leaf</tissue>
    </source>
</reference>
<comment type="caution">
    <text evidence="17">The sequence shown here is derived from an EMBL/GenBank/DDBJ whole genome shotgun (WGS) entry which is preliminary data.</text>
</comment>
<dbReference type="GO" id="GO:0034440">
    <property type="term" value="P:lipid oxidation"/>
    <property type="evidence" value="ECO:0007669"/>
    <property type="project" value="InterPro"/>
</dbReference>
<dbReference type="Gene3D" id="4.10.375.10">
    <property type="entry name" value="Lipoxygenase-1, Domain 2"/>
    <property type="match status" value="1"/>
</dbReference>
<dbReference type="Gene3D" id="3.10.450.60">
    <property type="match status" value="1"/>
</dbReference>
<dbReference type="InterPro" id="IPR036392">
    <property type="entry name" value="PLAT/LH2_dom_sf"/>
</dbReference>
<keyword evidence="8 13" id="KW-0560">Oxidoreductase</keyword>
<keyword evidence="7 13" id="KW-0223">Dioxygenase</keyword>
<evidence type="ECO:0000313" key="18">
    <source>
        <dbReference type="Proteomes" id="UP000886520"/>
    </source>
</evidence>
<dbReference type="SMART" id="SM00308">
    <property type="entry name" value="LH2"/>
    <property type="match status" value="1"/>
</dbReference>
<dbReference type="Gene3D" id="1.20.245.10">
    <property type="entry name" value="Lipoxygenase-1, Domain 5"/>
    <property type="match status" value="1"/>
</dbReference>
<keyword evidence="9 13" id="KW-0408">Iron</keyword>
<keyword evidence="3" id="KW-0444">Lipid biosynthesis</keyword>
<accession>A0A9D4U8L8</accession>
<evidence type="ECO:0000256" key="13">
    <source>
        <dbReference type="RuleBase" id="RU003974"/>
    </source>
</evidence>
<dbReference type="PRINTS" id="PR00087">
    <property type="entry name" value="LIPOXYGENASE"/>
</dbReference>
<evidence type="ECO:0008006" key="19">
    <source>
        <dbReference type="Google" id="ProtNLM"/>
    </source>
</evidence>
<protein>
    <recommendedName>
        <fullName evidence="19">Lipoxygenase</fullName>
    </recommendedName>
</protein>
<keyword evidence="4 13" id="KW-0479">Metal-binding</keyword>
<evidence type="ECO:0000256" key="14">
    <source>
        <dbReference type="SAM" id="MobiDB-lite"/>
    </source>
</evidence>
<evidence type="ECO:0000256" key="9">
    <source>
        <dbReference type="ARBA" id="ARBA00023004"/>
    </source>
</evidence>
<evidence type="ECO:0000256" key="3">
    <source>
        <dbReference type="ARBA" id="ARBA00022516"/>
    </source>
</evidence>
<proteinExistence type="inferred from homology"/>
<dbReference type="Gene3D" id="2.60.60.20">
    <property type="entry name" value="PLAT/LH2 domain"/>
    <property type="match status" value="1"/>
</dbReference>
<keyword evidence="18" id="KW-1185">Reference proteome</keyword>
<dbReference type="Pfam" id="PF01477">
    <property type="entry name" value="PLAT"/>
    <property type="match status" value="1"/>
</dbReference>
<feature type="domain" description="PLAT" evidence="15">
    <location>
        <begin position="6"/>
        <end position="136"/>
    </location>
</feature>
<dbReference type="SUPFAM" id="SSF49723">
    <property type="entry name" value="Lipase/lipooxygenase domain (PLAT/LH2 domain)"/>
    <property type="match status" value="1"/>
</dbReference>
<dbReference type="Proteomes" id="UP000886520">
    <property type="component" value="Chromosome 21"/>
</dbReference>
<dbReference type="SUPFAM" id="SSF48484">
    <property type="entry name" value="Lipoxigenase"/>
    <property type="match status" value="1"/>
</dbReference>
<evidence type="ECO:0000259" key="16">
    <source>
        <dbReference type="PROSITE" id="PS51393"/>
    </source>
</evidence>
<evidence type="ECO:0000256" key="10">
    <source>
        <dbReference type="ARBA" id="ARBA00023098"/>
    </source>
</evidence>
<dbReference type="FunFam" id="1.20.245.10:FF:000002">
    <property type="entry name" value="Lipoxygenase"/>
    <property type="match status" value="1"/>
</dbReference>
<feature type="compositionally biased region" description="Basic and acidic residues" evidence="14">
    <location>
        <begin position="216"/>
        <end position="226"/>
    </location>
</feature>
<sequence length="832" mass="94368">MSTRVIVCTVRVVRESIFARLYRILCSLILAQSVHVWLVSEDMDPDTGEGKASAVSKLRLWWTKHEGPDSLVTMSFTVDQDFGKPAAVLLNSFYSTEFFLQSVTLHVMPDGFDVYFPCHTWVNHSRLYFGTPRVLFSNSPYLPNKTPTPIRKLRKSDLLAIRGDGSGHRLHGQRIYDYEVYNDLGNPDHSASLARPILGGSRHPYPRRCRTGRNPTETDAHSEKPAGRGSNAMYVPRDDMFSAIKKWEFLLLGLRSVGHNVFLNLEHLIRDDRSFLSAEQLRYLYDGRLGSRIHKAVAEWMVNHIIKRPTDGRPFLFPPPGVAKVHENAWDVDSEYGRQRLAGVNPLVIQRMESFPPISRLDPKDFGPPTSAITSDHLKPLLEGLSVLEALQQKRLYIVDYHDAFMPFINKINGKEITGKAIYAPRTIFYLRKNGPLIPIAIELCLPPTDAEEAKSRVFTADDPQWLWRLAKAHAATVDTGYHQLVSHWLHTHACVEPFVIATHRQLSTMHPVHMLLSPHFKDTMHINALARNSLINGGGKIESNFTPGRYCMEISSAVYKGWRFDEQALPKDLLKRGMAVEDTHRHGGFELTIENYPYAVDGLEVWAAIEQWVEDYVKLYYKNDRDVQEDEELKGWWEEVTKVGHGDHAGAEWWSEMKKVEDVIEVMTTLIWMASALHAAVNFGQYAYGGYMPNNPTMARLLIPEEGTQDYKDMLTNLEGFFFNTVSTQGTTTFAMAILEILASHMSEEEYLGDRKDPAHWSCDPRAIHAFNNFRGKLKEVGRAIERRNKDGSGDEADFRQGPAQLPYTLLHPSSPGPGLTFSGIPNSISI</sequence>
<dbReference type="GO" id="GO:0031408">
    <property type="term" value="P:oxylipin biosynthetic process"/>
    <property type="evidence" value="ECO:0007669"/>
    <property type="project" value="UniProtKB-KW"/>
</dbReference>
<keyword evidence="5" id="KW-0925">Oxylipin biosynthesis</keyword>
<keyword evidence="6" id="KW-0276">Fatty acid metabolism</keyword>